<dbReference type="InterPro" id="IPR019380">
    <property type="entry name" value="Casein_kinase_sb_PP28"/>
</dbReference>
<dbReference type="Gene3D" id="1.10.1000.11">
    <property type="entry name" value="Arf Nucleotide-binding Site Opener,domain 2"/>
    <property type="match status" value="1"/>
</dbReference>
<feature type="non-terminal residue" evidence="4">
    <location>
        <position position="435"/>
    </location>
</feature>
<dbReference type="GO" id="GO:0032012">
    <property type="term" value="P:regulation of ARF protein signal transduction"/>
    <property type="evidence" value="ECO:0007669"/>
    <property type="project" value="InterPro"/>
</dbReference>
<dbReference type="Pfam" id="PF10252">
    <property type="entry name" value="PP28"/>
    <property type="match status" value="1"/>
</dbReference>
<feature type="compositionally biased region" description="Basic and acidic residues" evidence="2">
    <location>
        <begin position="16"/>
        <end position="32"/>
    </location>
</feature>
<evidence type="ECO:0000259" key="3">
    <source>
        <dbReference type="PROSITE" id="PS50190"/>
    </source>
</evidence>
<feature type="domain" description="SEC7" evidence="3">
    <location>
        <begin position="320"/>
        <end position="435"/>
    </location>
</feature>
<feature type="coiled-coil region" evidence="1">
    <location>
        <begin position="274"/>
        <end position="308"/>
    </location>
</feature>
<name>A0AA35T371_GEOBA</name>
<keyword evidence="1" id="KW-0175">Coiled coil</keyword>
<evidence type="ECO:0000256" key="1">
    <source>
        <dbReference type="SAM" id="Coils"/>
    </source>
</evidence>
<dbReference type="Pfam" id="PF01369">
    <property type="entry name" value="Sec7"/>
    <property type="match status" value="1"/>
</dbReference>
<feature type="compositionally biased region" description="Polar residues" evidence="2">
    <location>
        <begin position="250"/>
        <end position="270"/>
    </location>
</feature>
<feature type="compositionally biased region" description="Polar residues" evidence="2">
    <location>
        <begin position="1"/>
        <end position="11"/>
    </location>
</feature>
<dbReference type="EMBL" id="CASHTH010003151">
    <property type="protein sequence ID" value="CAI8040935.1"/>
    <property type="molecule type" value="Genomic_DNA"/>
</dbReference>
<feature type="compositionally biased region" description="Acidic residues" evidence="2">
    <location>
        <begin position="115"/>
        <end position="129"/>
    </location>
</feature>
<feature type="compositionally biased region" description="Basic residues" evidence="2">
    <location>
        <begin position="35"/>
        <end position="49"/>
    </location>
</feature>
<accession>A0AA35T371</accession>
<dbReference type="AlphaFoldDB" id="A0AA35T371"/>
<dbReference type="SUPFAM" id="SSF48425">
    <property type="entry name" value="Sec7 domain"/>
    <property type="match status" value="1"/>
</dbReference>
<dbReference type="SMART" id="SM00222">
    <property type="entry name" value="Sec7"/>
    <property type="match status" value="1"/>
</dbReference>
<dbReference type="Proteomes" id="UP001174909">
    <property type="component" value="Unassembled WGS sequence"/>
</dbReference>
<feature type="region of interest" description="Disordered" evidence="2">
    <location>
        <begin position="1"/>
        <end position="155"/>
    </location>
</feature>
<dbReference type="Gene3D" id="1.10.220.20">
    <property type="match status" value="1"/>
</dbReference>
<dbReference type="PANTHER" id="PTHR22055">
    <property type="entry name" value="28 KDA HEAT- AND ACID-STABLE PHOSPHOPROTEIN PDGF-ASSOCIATED PROTEIN"/>
    <property type="match status" value="1"/>
</dbReference>
<reference evidence="4" key="1">
    <citation type="submission" date="2023-03" db="EMBL/GenBank/DDBJ databases">
        <authorList>
            <person name="Steffen K."/>
            <person name="Cardenas P."/>
        </authorList>
    </citation>
    <scope>NUCLEOTIDE SEQUENCE</scope>
</reference>
<sequence>RTQRCRLNNRNVAARSAEKSWKNPLKEQESLKMPRGGRTRGHKGRPKHYLTREEIEAEEQRKKKESEWKRRKGGGPGEEGEEEEEESVSVDEGVKERGAQFATRPVGTMPSSSSSEDEDEDEDEEEDEEPKAKGVEALIEISNPNRVANKSKKASQIDVNAKVELSRREREEIARQRSVANYRKLHEAGKTEEAQRDLARLAIIRQKREEAAKKKEEELKAIGQSEPQASPSRQQQPQKDVKRSSLEVPCSNSPSRSSAGGDSLTPSELSWTGLPEDQQAVERLQQCRKQLEEEIDDMVDELTRIGEEMNCTSECLQILRDSDETPQKKDLRRARKIFKNKPKDAIKFLLEKELLNDTPEDVALYLFCNGMDKTALGDYLGEGKEFNIKVLQEFVRLHKFHGMDLVRALRGFLGSFQLPGEAQKIDRMMESFASQ</sequence>
<dbReference type="GO" id="GO:0005085">
    <property type="term" value="F:guanyl-nucleotide exchange factor activity"/>
    <property type="evidence" value="ECO:0007669"/>
    <property type="project" value="InterPro"/>
</dbReference>
<feature type="compositionally biased region" description="Acidic residues" evidence="2">
    <location>
        <begin position="78"/>
        <end position="89"/>
    </location>
</feature>
<feature type="non-terminal residue" evidence="4">
    <location>
        <position position="1"/>
    </location>
</feature>
<evidence type="ECO:0000256" key="2">
    <source>
        <dbReference type="SAM" id="MobiDB-lite"/>
    </source>
</evidence>
<feature type="compositionally biased region" description="Low complexity" evidence="2">
    <location>
        <begin position="224"/>
        <end position="238"/>
    </location>
</feature>
<dbReference type="InterPro" id="IPR039876">
    <property type="entry name" value="HAP28"/>
</dbReference>
<proteinExistence type="predicted"/>
<dbReference type="InterPro" id="IPR023394">
    <property type="entry name" value="Sec7_C_sf"/>
</dbReference>
<feature type="compositionally biased region" description="Basic and acidic residues" evidence="2">
    <location>
        <begin position="50"/>
        <end position="68"/>
    </location>
</feature>
<dbReference type="InterPro" id="IPR035999">
    <property type="entry name" value="Sec7_dom_sf"/>
</dbReference>
<evidence type="ECO:0000313" key="4">
    <source>
        <dbReference type="EMBL" id="CAI8040935.1"/>
    </source>
</evidence>
<feature type="compositionally biased region" description="Basic and acidic residues" evidence="2">
    <location>
        <begin position="210"/>
        <end position="220"/>
    </location>
</feature>
<evidence type="ECO:0000313" key="5">
    <source>
        <dbReference type="Proteomes" id="UP001174909"/>
    </source>
</evidence>
<dbReference type="InterPro" id="IPR000904">
    <property type="entry name" value="Sec7_dom"/>
</dbReference>
<keyword evidence="5" id="KW-1185">Reference proteome</keyword>
<gene>
    <name evidence="4" type="ORF">GBAR_LOCUS22754</name>
</gene>
<dbReference type="PROSITE" id="PS50190">
    <property type="entry name" value="SEC7"/>
    <property type="match status" value="1"/>
</dbReference>
<comment type="caution">
    <text evidence="4">The sequence shown here is derived from an EMBL/GenBank/DDBJ whole genome shotgun (WGS) entry which is preliminary data.</text>
</comment>
<protein>
    <submittedName>
        <fullName evidence="4">Cytohesin-1</fullName>
    </submittedName>
</protein>
<organism evidence="4 5">
    <name type="scientific">Geodia barretti</name>
    <name type="common">Barrett's horny sponge</name>
    <dbReference type="NCBI Taxonomy" id="519541"/>
    <lineage>
        <taxon>Eukaryota</taxon>
        <taxon>Metazoa</taxon>
        <taxon>Porifera</taxon>
        <taxon>Demospongiae</taxon>
        <taxon>Heteroscleromorpha</taxon>
        <taxon>Tetractinellida</taxon>
        <taxon>Astrophorina</taxon>
        <taxon>Geodiidae</taxon>
        <taxon>Geodia</taxon>
    </lineage>
</organism>
<feature type="region of interest" description="Disordered" evidence="2">
    <location>
        <begin position="210"/>
        <end position="274"/>
    </location>
</feature>